<protein>
    <recommendedName>
        <fullName evidence="3">tyrosine--tRNA ligase</fullName>
        <ecNumber evidence="3">6.1.1.1</ecNumber>
    </recommendedName>
    <alternativeName>
        <fullName evidence="10">Tyrosyl-tRNA synthetase</fullName>
    </alternativeName>
</protein>
<name>A0A6N1P2B8_9VIRU</name>
<dbReference type="Gene3D" id="3.40.50.620">
    <property type="entry name" value="HUPs"/>
    <property type="match status" value="1"/>
</dbReference>
<evidence type="ECO:0000256" key="8">
    <source>
        <dbReference type="ARBA" id="ARBA00022917"/>
    </source>
</evidence>
<dbReference type="InterPro" id="IPR023617">
    <property type="entry name" value="Tyr-tRNA-ligase_arc/euk-type"/>
</dbReference>
<organism evidence="12">
    <name type="scientific">Tupanvirus soda lake</name>
    <dbReference type="NCBI Taxonomy" id="2126985"/>
    <lineage>
        <taxon>Viruses</taxon>
        <taxon>Varidnaviria</taxon>
        <taxon>Bamfordvirae</taxon>
        <taxon>Nucleocytoviricota</taxon>
        <taxon>Megaviricetes</taxon>
        <taxon>Imitervirales</taxon>
        <taxon>Mimiviridae</taxon>
        <taxon>Megamimivirinae</taxon>
        <taxon>Tupanvirus</taxon>
        <taxon>Tupanvirus salinum</taxon>
    </lineage>
</organism>
<dbReference type="KEGG" id="vg:80519400"/>
<keyword evidence="5" id="KW-0436">Ligase</keyword>
<dbReference type="FunFam" id="1.10.240.10:FF:000011">
    <property type="entry name" value="Tyrosine--tRNA ligase"/>
    <property type="match status" value="1"/>
</dbReference>
<dbReference type="NCBIfam" id="NF006330">
    <property type="entry name" value="PRK08560.1"/>
    <property type="match status" value="1"/>
</dbReference>
<evidence type="ECO:0000256" key="2">
    <source>
        <dbReference type="ARBA" id="ARBA00005594"/>
    </source>
</evidence>
<keyword evidence="6" id="KW-0547">Nucleotide-binding</keyword>
<dbReference type="RefSeq" id="YP_010782636.1">
    <property type="nucleotide sequence ID" value="NC_075039.1"/>
</dbReference>
<reference evidence="12" key="2">
    <citation type="journal article" date="2018" name="Nat. Commun.">
        <title>Tailed giant Tupanvirus possesses the most complete translational apparatus of the known virosphere.</title>
        <authorList>
            <person name="Abrahao J."/>
            <person name="Silva L."/>
            <person name="Silva L.S."/>
            <person name="Khalil J.Y.B."/>
            <person name="Rodrigues R."/>
            <person name="Arantes T."/>
            <person name="Assis F."/>
            <person name="Boratto P."/>
            <person name="Andrade M."/>
            <person name="Kroon E.G."/>
            <person name="Ribeiro B."/>
            <person name="Bergier I."/>
            <person name="Seligmann H."/>
            <person name="Ghigo E."/>
            <person name="Colson P."/>
            <person name="Levasseur A."/>
            <person name="Kroemer G."/>
            <person name="Raoult D."/>
            <person name="La Scola B."/>
        </authorList>
    </citation>
    <scope>NUCLEOTIDE SEQUENCE [LARGE SCALE GENOMIC DNA]</scope>
    <source>
        <strain evidence="12">Soda lake</strain>
    </source>
</reference>
<dbReference type="Gene3D" id="1.10.240.10">
    <property type="entry name" value="Tyrosyl-Transfer RNA Synthetase"/>
    <property type="match status" value="1"/>
</dbReference>
<keyword evidence="8" id="KW-0648">Protein biosynthesis</keyword>
<reference evidence="12" key="1">
    <citation type="submission" date="2017-01" db="EMBL/GenBank/DDBJ databases">
        <authorList>
            <person name="Assis F.L."/>
            <person name="Abrahao J.S."/>
            <person name="Silva L."/>
            <person name="Khalil J.B."/>
            <person name="Rodrigues R."/>
            <person name="Silva L.S."/>
            <person name="Arantes T."/>
            <person name="Boratto P."/>
            <person name="Andrade M."/>
            <person name="Kroon E.G."/>
            <person name="Ribeiro B."/>
            <person name="Bergier I."/>
            <person name="Seligmann H."/>
            <person name="Ghigo E."/>
            <person name="Colson P."/>
            <person name="Levasseur A."/>
            <person name="Raoult D."/>
            <person name="Scola B.L."/>
        </authorList>
    </citation>
    <scope>NUCLEOTIDE SEQUENCE</scope>
    <source>
        <strain evidence="12">Soda lake</strain>
    </source>
</reference>
<evidence type="ECO:0000313" key="12">
    <source>
        <dbReference type="EMBL" id="QKU35952.1"/>
    </source>
</evidence>
<dbReference type="PANTHER" id="PTHR46264:SF4">
    <property type="entry name" value="TYROSINE--TRNA LIGASE, CYTOPLASMIC"/>
    <property type="match status" value="1"/>
</dbReference>
<evidence type="ECO:0000256" key="7">
    <source>
        <dbReference type="ARBA" id="ARBA00022840"/>
    </source>
</evidence>
<dbReference type="InterPro" id="IPR002305">
    <property type="entry name" value="aa-tRNA-synth_Ic"/>
</dbReference>
<dbReference type="GO" id="GO:0005524">
    <property type="term" value="F:ATP binding"/>
    <property type="evidence" value="ECO:0007669"/>
    <property type="project" value="UniProtKB-KW"/>
</dbReference>
<sequence length="357" mass="40781">MEVVQDKISLITSRLQEVIGIDELQNIIKSRPLKIYWGTAPTGKVHIGYLVPLLKIADFLKSGCEVKILFADLHAVLDNLKSTSQQVEYRTIYYEKMIKAILKNLNVSLEKLTFVKGSSFQLTQSYTMDMYKISTLATLHDAKKAGAEVVKQTDNPKMSGLLYPILQALDEQYLDVDAQFGGIDQRKLFTFAADVLPLIGYNKRIHLMNPMLTAINAMPKNINEDTNLSEVKMSSSDLNSKIDMMDSKNEVKKKINRAYCLEGDLSFNPLMELMKLVIFPLLDNCNINIFTINRHEKYGGPLNYSNFEELEKDFVQKTLHPQDLKMGIIDCLNNFMDPIRQEFSDKETQQLIKKAYN</sequence>
<dbReference type="InterPro" id="IPR002307">
    <property type="entry name" value="Tyr-tRNA-ligase"/>
</dbReference>
<evidence type="ECO:0000256" key="4">
    <source>
        <dbReference type="ARBA" id="ARBA00022490"/>
    </source>
</evidence>
<dbReference type="PRINTS" id="PR01040">
    <property type="entry name" value="TRNASYNTHTYR"/>
</dbReference>
<dbReference type="SUPFAM" id="SSF52374">
    <property type="entry name" value="Nucleotidylyl transferase"/>
    <property type="match status" value="1"/>
</dbReference>
<evidence type="ECO:0000256" key="6">
    <source>
        <dbReference type="ARBA" id="ARBA00022741"/>
    </source>
</evidence>
<comment type="catalytic activity">
    <reaction evidence="11">
        <text>tRNA(Tyr) + L-tyrosine + ATP = L-tyrosyl-tRNA(Tyr) + AMP + diphosphate + H(+)</text>
        <dbReference type="Rhea" id="RHEA:10220"/>
        <dbReference type="Rhea" id="RHEA-COMP:9706"/>
        <dbReference type="Rhea" id="RHEA-COMP:9707"/>
        <dbReference type="ChEBI" id="CHEBI:15378"/>
        <dbReference type="ChEBI" id="CHEBI:30616"/>
        <dbReference type="ChEBI" id="CHEBI:33019"/>
        <dbReference type="ChEBI" id="CHEBI:58315"/>
        <dbReference type="ChEBI" id="CHEBI:78442"/>
        <dbReference type="ChEBI" id="CHEBI:78536"/>
        <dbReference type="ChEBI" id="CHEBI:456215"/>
        <dbReference type="EC" id="6.1.1.1"/>
    </reaction>
</comment>
<dbReference type="NCBIfam" id="TIGR00234">
    <property type="entry name" value="tyrS"/>
    <property type="match status" value="1"/>
</dbReference>
<dbReference type="PIRSF" id="PIRSF006588">
    <property type="entry name" value="TyrRS_arch_euk"/>
    <property type="match status" value="1"/>
</dbReference>
<evidence type="ECO:0000256" key="3">
    <source>
        <dbReference type="ARBA" id="ARBA00013160"/>
    </source>
</evidence>
<evidence type="ECO:0000256" key="11">
    <source>
        <dbReference type="ARBA" id="ARBA00048248"/>
    </source>
</evidence>
<keyword evidence="7" id="KW-0067">ATP-binding</keyword>
<accession>A0A6N1P2B8</accession>
<proteinExistence type="inferred from homology"/>
<dbReference type="InterPro" id="IPR014729">
    <property type="entry name" value="Rossmann-like_a/b/a_fold"/>
</dbReference>
<keyword evidence="4" id="KW-0963">Cytoplasm</keyword>
<evidence type="ECO:0000256" key="10">
    <source>
        <dbReference type="ARBA" id="ARBA00033323"/>
    </source>
</evidence>
<keyword evidence="9 12" id="KW-0030">Aminoacyl-tRNA synthetase</keyword>
<dbReference type="FunFam" id="3.40.50.620:FF:000040">
    <property type="entry name" value="Tyrosine--tRNA ligase"/>
    <property type="match status" value="1"/>
</dbReference>
<dbReference type="PANTHER" id="PTHR46264">
    <property type="entry name" value="TYROSINE-TRNA LIGASE"/>
    <property type="match status" value="1"/>
</dbReference>
<evidence type="ECO:0000256" key="1">
    <source>
        <dbReference type="ARBA" id="ARBA00004496"/>
    </source>
</evidence>
<dbReference type="InterPro" id="IPR050489">
    <property type="entry name" value="Tyr-tRNA_synthase"/>
</dbReference>
<comment type="subcellular location">
    <subcellularLocation>
        <location evidence="1">Cytoplasm</location>
    </subcellularLocation>
</comment>
<dbReference type="GO" id="GO:0004831">
    <property type="term" value="F:tyrosine-tRNA ligase activity"/>
    <property type="evidence" value="ECO:0007669"/>
    <property type="project" value="UniProtKB-EC"/>
</dbReference>
<evidence type="ECO:0000256" key="5">
    <source>
        <dbReference type="ARBA" id="ARBA00022598"/>
    </source>
</evidence>
<dbReference type="EC" id="6.1.1.1" evidence="3"/>
<evidence type="ECO:0000256" key="9">
    <source>
        <dbReference type="ARBA" id="ARBA00023146"/>
    </source>
</evidence>
<dbReference type="Pfam" id="PF00579">
    <property type="entry name" value="tRNA-synt_1b"/>
    <property type="match status" value="1"/>
</dbReference>
<comment type="similarity">
    <text evidence="2">Belongs to the class-I aminoacyl-tRNA synthetase family.</text>
</comment>
<dbReference type="GeneID" id="80519400"/>
<dbReference type="EMBL" id="KY523104">
    <property type="protein sequence ID" value="QKU35952.1"/>
    <property type="molecule type" value="Genomic_DNA"/>
</dbReference>